<dbReference type="GO" id="GO:0030665">
    <property type="term" value="C:clathrin-coated vesicle membrane"/>
    <property type="evidence" value="ECO:0007669"/>
    <property type="project" value="UniProtKB-SubCell"/>
</dbReference>
<dbReference type="PIRSF" id="PIRSF037092">
    <property type="entry name" value="AP3_complex_delta"/>
    <property type="match status" value="1"/>
</dbReference>
<evidence type="ECO:0000256" key="1">
    <source>
        <dbReference type="ARBA" id="ARBA00004145"/>
    </source>
</evidence>
<dbReference type="GO" id="GO:0010008">
    <property type="term" value="C:endosome membrane"/>
    <property type="evidence" value="ECO:0007669"/>
    <property type="project" value="TreeGrafter"/>
</dbReference>
<evidence type="ECO:0000256" key="7">
    <source>
        <dbReference type="ARBA" id="ARBA00023136"/>
    </source>
</evidence>
<reference evidence="13" key="2">
    <citation type="submission" date="2021-01" db="EMBL/GenBank/DDBJ databases">
        <authorList>
            <person name="Schikora-Tamarit M.A."/>
        </authorList>
    </citation>
    <scope>NUCLEOTIDE SEQUENCE</scope>
    <source>
        <strain evidence="13">CBS6341</strain>
    </source>
</reference>
<dbReference type="EMBL" id="JAEUBF010000206">
    <property type="protein sequence ID" value="KAH3679889.1"/>
    <property type="molecule type" value="Genomic_DNA"/>
</dbReference>
<evidence type="ECO:0000256" key="10">
    <source>
        <dbReference type="SAM" id="Coils"/>
    </source>
</evidence>
<evidence type="ECO:0000256" key="9">
    <source>
        <dbReference type="PIRNR" id="PIRNR037092"/>
    </source>
</evidence>
<dbReference type="FunFam" id="1.25.10.10:FF:000251">
    <property type="entry name" value="AP-3 complex subunit delta"/>
    <property type="match status" value="1"/>
</dbReference>
<evidence type="ECO:0000259" key="12">
    <source>
        <dbReference type="Pfam" id="PF01602"/>
    </source>
</evidence>
<dbReference type="GO" id="GO:0006896">
    <property type="term" value="P:Golgi to vacuole transport"/>
    <property type="evidence" value="ECO:0007669"/>
    <property type="project" value="TreeGrafter"/>
</dbReference>
<evidence type="ECO:0000256" key="6">
    <source>
        <dbReference type="ARBA" id="ARBA00022927"/>
    </source>
</evidence>
<feature type="region of interest" description="Disordered" evidence="11">
    <location>
        <begin position="887"/>
        <end position="921"/>
    </location>
</feature>
<keyword evidence="8" id="KW-0968">Cytoplasmic vesicle</keyword>
<comment type="subcellular location">
    <subcellularLocation>
        <location evidence="1">Cytoplasmic vesicle</location>
        <location evidence="1">Clathrin-coated vesicle membrane</location>
        <topology evidence="1">Peripheral membrane protein</topology>
        <orientation evidence="1">Cytoplasmic side</orientation>
    </subcellularLocation>
    <subcellularLocation>
        <location evidence="9">Golgi apparatus</location>
    </subcellularLocation>
</comment>
<keyword evidence="5" id="KW-0677">Repeat</keyword>
<sequence length="921" mass="106038">MSQKNNDVRARLKPFGIFFEKSLTDLIKGIRSNKEPEAQAKFLQDAIQECRKEVKSADLDIKTMAVLKLAYLEMYGFDMTWANFNVLEVMSSSKFQQKRVGYLSSNQSFRNDNDVLMLTTNLLKKDLNSSKPVEVGVALSGISNIVTTPLASDVSDDIIKMLNHSKPYIRKKAVLAMYKVFLKYPDALRTNLNRIIDKLDDDDESVVTATVTVICELSKKTPKILINLAPRLYDLLNTSSNNWMLIRLLKLFSSLATIEPRLKGKLLAPVLELMAKTKASSLVFECCNCLVSGDMISEDDYEVASLCLEELVEFFKNNDSNLKFVGLLAFYKIGKINPKFINSYAEYILKFIEDPDLTIREKALELIDGIIDEENLFEIVKQLMIQLIPEENSTILSDQYKLNIIRKILKISSNDNYKNIPSFPWYLSVLNDLLDLSIINNLDNQIVGDLIGNQFLDITIRVPSIRKDIIKIGIKILNDAKYYNKSPNILQNIIWITGEYSNFIKNGDDLIESILNFKKTLFNLSNPKILIIYIQSIIKIYNNFINKDLEYWDTFKREEILKLTNSIINFLNELNVNKNFEIQERSIEFQEFLKLIVDSIEEHDPNAVEPPLLITKALPSLFDSWEITPLSPGTQLKISKPIGLDLDTPINQEFWDDIIEELSKEDNYDDEEFEECLYEDHGYTHDEINDDDDDDDDDDDYNNNDKEKNGGEYEWNNDEEISNDRNKERKRERFAKIKDDPYYLSNDSTSNSLIKKSNNIEDLSNQSRPETPTIEIEEPKNLKKIKPKKETVLILSNETIIADNSNLNHENLSRFKPISSSSFPTSSRKNVLKIDSSNLDNFELQINDKEEEIGIKELNKLREKLQSSSITETNSLEQDENVVVIRKKKKKSGDKVKKLDENGVPIKKKKKKSSNIEDVKK</sequence>
<keyword evidence="4 9" id="KW-0813">Transport</keyword>
<dbReference type="PANTHER" id="PTHR22781">
    <property type="entry name" value="DELTA ADAPTIN-RELATED"/>
    <property type="match status" value="1"/>
</dbReference>
<keyword evidence="9" id="KW-0333">Golgi apparatus</keyword>
<comment type="function">
    <text evidence="9">Part of the AP-3 complex, an adaptor-related complex which is not clathrin-associated. The complex is associated with the Golgi region as well as more peripheral structures. It facilitates the budding of vesicles from the Golgi membrane.</text>
</comment>
<comment type="caution">
    <text evidence="13">The sequence shown here is derived from an EMBL/GenBank/DDBJ whole genome shotgun (WGS) entry which is preliminary data.</text>
</comment>
<dbReference type="OrthoDB" id="10264595at2759"/>
<dbReference type="SUPFAM" id="SSF48371">
    <property type="entry name" value="ARM repeat"/>
    <property type="match status" value="1"/>
</dbReference>
<comment type="similarity">
    <text evidence="2 9">Belongs to the adaptor complexes large subunit family.</text>
</comment>
<dbReference type="AlphaFoldDB" id="A0A9P8PZ36"/>
<feature type="region of interest" description="Disordered" evidence="11">
    <location>
        <begin position="741"/>
        <end position="773"/>
    </location>
</feature>
<dbReference type="Proteomes" id="UP000769528">
    <property type="component" value="Unassembled WGS sequence"/>
</dbReference>
<dbReference type="InterPro" id="IPR011989">
    <property type="entry name" value="ARM-like"/>
</dbReference>
<dbReference type="InterPro" id="IPR017105">
    <property type="entry name" value="AP3_complex_dsu"/>
</dbReference>
<protein>
    <recommendedName>
        <fullName evidence="3 9">AP-3 complex subunit delta</fullName>
    </recommendedName>
</protein>
<keyword evidence="14" id="KW-1185">Reference proteome</keyword>
<evidence type="ECO:0000256" key="11">
    <source>
        <dbReference type="SAM" id="MobiDB-lite"/>
    </source>
</evidence>
<evidence type="ECO:0000256" key="2">
    <source>
        <dbReference type="ARBA" id="ARBA00006613"/>
    </source>
</evidence>
<name>A0A9P8PZ36_9ASCO</name>
<feature type="coiled-coil region" evidence="10">
    <location>
        <begin position="832"/>
        <end position="859"/>
    </location>
</feature>
<dbReference type="Gene3D" id="1.25.10.10">
    <property type="entry name" value="Leucine-rich Repeat Variant"/>
    <property type="match status" value="1"/>
</dbReference>
<dbReference type="InterPro" id="IPR002553">
    <property type="entry name" value="Clathrin/coatomer_adapt-like_N"/>
</dbReference>
<feature type="domain" description="Clathrin/coatomer adaptor adaptin-like N-terminal" evidence="12">
    <location>
        <begin position="43"/>
        <end position="594"/>
    </location>
</feature>
<evidence type="ECO:0000256" key="8">
    <source>
        <dbReference type="ARBA" id="ARBA00023329"/>
    </source>
</evidence>
<keyword evidence="10" id="KW-0175">Coiled coil</keyword>
<feature type="compositionally biased region" description="Polar residues" evidence="11">
    <location>
        <begin position="745"/>
        <end position="768"/>
    </location>
</feature>
<evidence type="ECO:0000256" key="4">
    <source>
        <dbReference type="ARBA" id="ARBA00022448"/>
    </source>
</evidence>
<keyword evidence="7" id="KW-0472">Membrane</keyword>
<dbReference type="InterPro" id="IPR016024">
    <property type="entry name" value="ARM-type_fold"/>
</dbReference>
<evidence type="ECO:0000256" key="3">
    <source>
        <dbReference type="ARBA" id="ARBA00015717"/>
    </source>
</evidence>
<evidence type="ECO:0000313" key="13">
    <source>
        <dbReference type="EMBL" id="KAH3679889.1"/>
    </source>
</evidence>
<comment type="subunit">
    <text evidence="9">Adaptor protein complex 3 (AP-3) is a heterotetramer.</text>
</comment>
<feature type="region of interest" description="Disordered" evidence="11">
    <location>
        <begin position="683"/>
        <end position="728"/>
    </location>
</feature>
<evidence type="ECO:0000256" key="5">
    <source>
        <dbReference type="ARBA" id="ARBA00022737"/>
    </source>
</evidence>
<accession>A0A9P8PZ36</accession>
<proteinExistence type="inferred from homology"/>
<dbReference type="GO" id="GO:0030123">
    <property type="term" value="C:AP-3 adaptor complex"/>
    <property type="evidence" value="ECO:0007669"/>
    <property type="project" value="InterPro"/>
</dbReference>
<dbReference type="Pfam" id="PF01602">
    <property type="entry name" value="Adaptin_N"/>
    <property type="match status" value="1"/>
</dbReference>
<dbReference type="PANTHER" id="PTHR22781:SF12">
    <property type="entry name" value="AP-3 COMPLEX SUBUNIT DELTA-1"/>
    <property type="match status" value="1"/>
</dbReference>
<feature type="compositionally biased region" description="Acidic residues" evidence="11">
    <location>
        <begin position="688"/>
        <end position="702"/>
    </location>
</feature>
<evidence type="ECO:0000313" key="14">
    <source>
        <dbReference type="Proteomes" id="UP000769528"/>
    </source>
</evidence>
<gene>
    <name evidence="13" type="ORF">WICMUC_000632</name>
</gene>
<dbReference type="GO" id="GO:0005794">
    <property type="term" value="C:Golgi apparatus"/>
    <property type="evidence" value="ECO:0007669"/>
    <property type="project" value="UniProtKB-SubCell"/>
</dbReference>
<dbReference type="GO" id="GO:0006623">
    <property type="term" value="P:protein targeting to vacuole"/>
    <property type="evidence" value="ECO:0007669"/>
    <property type="project" value="TreeGrafter"/>
</dbReference>
<reference evidence="13" key="1">
    <citation type="journal article" date="2021" name="Open Biol.">
        <title>Shared evolutionary footprints suggest mitochondrial oxidative damage underlies multiple complex I losses in fungi.</title>
        <authorList>
            <person name="Schikora-Tamarit M.A."/>
            <person name="Marcet-Houben M."/>
            <person name="Nosek J."/>
            <person name="Gabaldon T."/>
        </authorList>
    </citation>
    <scope>NUCLEOTIDE SEQUENCE</scope>
    <source>
        <strain evidence="13">CBS6341</strain>
    </source>
</reference>
<organism evidence="13 14">
    <name type="scientific">Wickerhamomyces mucosus</name>
    <dbReference type="NCBI Taxonomy" id="1378264"/>
    <lineage>
        <taxon>Eukaryota</taxon>
        <taxon>Fungi</taxon>
        <taxon>Dikarya</taxon>
        <taxon>Ascomycota</taxon>
        <taxon>Saccharomycotina</taxon>
        <taxon>Saccharomycetes</taxon>
        <taxon>Phaffomycetales</taxon>
        <taxon>Wickerhamomycetaceae</taxon>
        <taxon>Wickerhamomyces</taxon>
    </lineage>
</organism>
<keyword evidence="6 9" id="KW-0653">Protein transport</keyword>